<dbReference type="PATRIC" id="fig|1618345.3.peg.1141"/>
<dbReference type="FunFam" id="3.10.300.10:FF:000001">
    <property type="entry name" value="Putative 3-methyladenine DNA glycosylase"/>
    <property type="match status" value="1"/>
</dbReference>
<dbReference type="PANTHER" id="PTHR10429:SF0">
    <property type="entry name" value="DNA-3-METHYLADENINE GLYCOSYLASE"/>
    <property type="match status" value="1"/>
</dbReference>
<evidence type="ECO:0000313" key="6">
    <source>
        <dbReference type="EMBL" id="KKQ93062.1"/>
    </source>
</evidence>
<dbReference type="NCBIfam" id="TIGR00567">
    <property type="entry name" value="3mg"/>
    <property type="match status" value="1"/>
</dbReference>
<evidence type="ECO:0000256" key="4">
    <source>
        <dbReference type="ARBA" id="ARBA00023204"/>
    </source>
</evidence>
<dbReference type="InterPro" id="IPR036995">
    <property type="entry name" value="MPG_sf"/>
</dbReference>
<dbReference type="GO" id="GO:0003905">
    <property type="term" value="F:alkylbase DNA N-glycosylase activity"/>
    <property type="evidence" value="ECO:0007669"/>
    <property type="project" value="InterPro"/>
</dbReference>
<dbReference type="SUPFAM" id="SSF50486">
    <property type="entry name" value="FMT C-terminal domain-like"/>
    <property type="match status" value="1"/>
</dbReference>
<dbReference type="InterPro" id="IPR003180">
    <property type="entry name" value="MPG"/>
</dbReference>
<keyword evidence="2 5" id="KW-0227">DNA damage</keyword>
<dbReference type="HAMAP" id="MF_00527">
    <property type="entry name" value="3MGH"/>
    <property type="match status" value="1"/>
</dbReference>
<evidence type="ECO:0000256" key="1">
    <source>
        <dbReference type="ARBA" id="ARBA00009232"/>
    </source>
</evidence>
<dbReference type="PANTHER" id="PTHR10429">
    <property type="entry name" value="DNA-3-METHYLADENINE GLYCOSYLASE"/>
    <property type="match status" value="1"/>
</dbReference>
<dbReference type="EMBL" id="LBVV01000028">
    <property type="protein sequence ID" value="KKQ93062.1"/>
    <property type="molecule type" value="Genomic_DNA"/>
</dbReference>
<gene>
    <name evidence="6" type="ORF">UT18_C0028G0005</name>
</gene>
<dbReference type="STRING" id="1618345.UT18_C0028G0005"/>
<reference evidence="6 7" key="1">
    <citation type="journal article" date="2015" name="Nature">
        <title>rRNA introns, odd ribosomes, and small enigmatic genomes across a large radiation of phyla.</title>
        <authorList>
            <person name="Brown C.T."/>
            <person name="Hug L.A."/>
            <person name="Thomas B.C."/>
            <person name="Sharon I."/>
            <person name="Castelle C.J."/>
            <person name="Singh A."/>
            <person name="Wilkins M.J."/>
            <person name="Williams K.H."/>
            <person name="Banfield J.F."/>
        </authorList>
    </citation>
    <scope>NUCLEOTIDE SEQUENCE [LARGE SCALE GENOMIC DNA]</scope>
</reference>
<proteinExistence type="inferred from homology"/>
<dbReference type="EC" id="3.2.2.-" evidence="5"/>
<organism evidence="6 7">
    <name type="scientific">candidate division CPR2 bacterium GW2011_GWC2_39_10</name>
    <dbReference type="NCBI Taxonomy" id="1618345"/>
    <lineage>
        <taxon>Bacteria</taxon>
        <taxon>Bacteria division CPR2</taxon>
    </lineage>
</organism>
<dbReference type="Pfam" id="PF02245">
    <property type="entry name" value="Pur_DNA_glyco"/>
    <property type="match status" value="1"/>
</dbReference>
<keyword evidence="4 5" id="KW-0234">DNA repair</keyword>
<dbReference type="GO" id="GO:0003677">
    <property type="term" value="F:DNA binding"/>
    <property type="evidence" value="ECO:0007669"/>
    <property type="project" value="InterPro"/>
</dbReference>
<protein>
    <recommendedName>
        <fullName evidence="5">Putative 3-methyladenine DNA glycosylase</fullName>
        <ecNumber evidence="5">3.2.2.-</ecNumber>
    </recommendedName>
</protein>
<accession>A0A0G0LPR6</accession>
<dbReference type="Proteomes" id="UP000034207">
    <property type="component" value="Unassembled WGS sequence"/>
</dbReference>
<evidence type="ECO:0000313" key="7">
    <source>
        <dbReference type="Proteomes" id="UP000034207"/>
    </source>
</evidence>
<evidence type="ECO:0000256" key="3">
    <source>
        <dbReference type="ARBA" id="ARBA00022801"/>
    </source>
</evidence>
<dbReference type="InterPro" id="IPR011034">
    <property type="entry name" value="Formyl_transferase-like_C_sf"/>
</dbReference>
<dbReference type="AlphaFoldDB" id="A0A0G0LPR6"/>
<evidence type="ECO:0000256" key="2">
    <source>
        <dbReference type="ARBA" id="ARBA00022763"/>
    </source>
</evidence>
<dbReference type="CDD" id="cd00540">
    <property type="entry name" value="AAG"/>
    <property type="match status" value="1"/>
</dbReference>
<sequence>MKLEQNFFARNTIEVARDLLGKTLVVNDDGKVKKGIIVETEGYMGSDDLACHGRFGKTERSKVLFSESGTVYVYLIYGMYYMLNFVTEKKDYPSAVLVRAIEPLDEKSSLKDLRKLGSGPGCLTRWLGVTKRHNGLSINSEIIIEDNGLNDFEIVQTTRVGVEYAGEYAKKPWRFYIKDNEFVSRK</sequence>
<dbReference type="GO" id="GO:0006284">
    <property type="term" value="P:base-excision repair"/>
    <property type="evidence" value="ECO:0007669"/>
    <property type="project" value="InterPro"/>
</dbReference>
<keyword evidence="3 5" id="KW-0378">Hydrolase</keyword>
<comment type="similarity">
    <text evidence="1 5">Belongs to the DNA glycosylase MPG family.</text>
</comment>
<evidence type="ECO:0000256" key="5">
    <source>
        <dbReference type="HAMAP-Rule" id="MF_00527"/>
    </source>
</evidence>
<dbReference type="Gene3D" id="3.10.300.10">
    <property type="entry name" value="Methylpurine-DNA glycosylase (MPG)"/>
    <property type="match status" value="1"/>
</dbReference>
<comment type="caution">
    <text evidence="6">The sequence shown here is derived from an EMBL/GenBank/DDBJ whole genome shotgun (WGS) entry which is preliminary data.</text>
</comment>
<name>A0A0G0LPR6_UNCC2</name>